<comment type="pathway">
    <text evidence="1 10">Nucleoside biosynthesis; alpha-ribazole biosynthesis; alpha-ribazole from 5,6-dimethylbenzimidazole: step 1/2.</text>
</comment>
<dbReference type="InterPro" id="IPR023195">
    <property type="entry name" value="Nict_dMeBzImd_PRibTrfase_N"/>
</dbReference>
<gene>
    <name evidence="10 11" type="primary">cobT</name>
    <name evidence="11" type="ORF">JF259_03280</name>
</gene>
<evidence type="ECO:0000256" key="5">
    <source>
        <dbReference type="ARBA" id="ARBA00022573"/>
    </source>
</evidence>
<dbReference type="NCBIfam" id="NF000996">
    <property type="entry name" value="PRK00105.1"/>
    <property type="match status" value="1"/>
</dbReference>
<proteinExistence type="inferred from homology"/>
<evidence type="ECO:0000256" key="4">
    <source>
        <dbReference type="ARBA" id="ARBA00015486"/>
    </source>
</evidence>
<evidence type="ECO:0000313" key="11">
    <source>
        <dbReference type="EMBL" id="MBJ6367105.1"/>
    </source>
</evidence>
<dbReference type="HAMAP" id="MF_00230">
    <property type="entry name" value="CobT"/>
    <property type="match status" value="1"/>
</dbReference>
<dbReference type="InterPro" id="IPR036087">
    <property type="entry name" value="Nict_dMeBzImd_PRibTrfase_sf"/>
</dbReference>
<dbReference type="EMBL" id="JAELVQ010000002">
    <property type="protein sequence ID" value="MBJ6367105.1"/>
    <property type="molecule type" value="Genomic_DNA"/>
</dbReference>
<comment type="function">
    <text evidence="10">Catalyzes the synthesis of alpha-ribazole-5'-phosphate from nicotinate mononucleotide (NAMN) and 5,6-dimethylbenzimidazole (DMB).</text>
</comment>
<keyword evidence="12" id="KW-1185">Reference proteome</keyword>
<keyword evidence="6 10" id="KW-0328">Glycosyltransferase</keyword>
<dbReference type="EC" id="2.4.2.21" evidence="3 10"/>
<evidence type="ECO:0000256" key="8">
    <source>
        <dbReference type="ARBA" id="ARBA00030686"/>
    </source>
</evidence>
<organism evidence="11 12">
    <name type="scientific">Snuella sedimenti</name>
    <dbReference type="NCBI Taxonomy" id="2798802"/>
    <lineage>
        <taxon>Bacteria</taxon>
        <taxon>Pseudomonadati</taxon>
        <taxon>Bacteroidota</taxon>
        <taxon>Flavobacteriia</taxon>
        <taxon>Flavobacteriales</taxon>
        <taxon>Flavobacteriaceae</taxon>
        <taxon>Snuella</taxon>
    </lineage>
</organism>
<evidence type="ECO:0000256" key="9">
    <source>
        <dbReference type="ARBA" id="ARBA00047340"/>
    </source>
</evidence>
<name>A0A8J7IUT5_9FLAO</name>
<dbReference type="NCBIfam" id="TIGR03160">
    <property type="entry name" value="cobT_DBIPRT"/>
    <property type="match status" value="1"/>
</dbReference>
<evidence type="ECO:0000256" key="6">
    <source>
        <dbReference type="ARBA" id="ARBA00022676"/>
    </source>
</evidence>
<dbReference type="Gene3D" id="1.10.1610.10">
    <property type="match status" value="1"/>
</dbReference>
<dbReference type="FunFam" id="3.40.50.10210:FF:000001">
    <property type="entry name" value="Nicotinate-nucleotide--dimethylbenzimidazole phosphoribosyltransferase"/>
    <property type="match status" value="1"/>
</dbReference>
<sequence>MSAIADLTLKSSIQKKIDLKTKPIGALGTLESLALKIGLIQNTETPEISKPTIVIFAGDHGIAAKAEVNPFPQEVTAQMVYNFVNGGAAINIFSNTNAIDLKIVDAGVNHTFPESMGIINAKIAVGTKNYQDQPAMTLEQCQMALDKAGTIVSKIHSNACNTIGFGEMGIGNTSSATLLMSYFTHIPISDCVGSGTGLNAEGIAKKKQILLEVYNKYSPQTPLEALATFGGFEIAMLCGAILKAAELKMTILIDGFIVTAALLAAKAINPNVLDYCIFAHNSSEQGHSKMLDFLNVTPLLSLNLRLGEGTGAALAIPLVQAAVNFLNDMASFEDAGVSTEIEKT</sequence>
<reference evidence="11" key="1">
    <citation type="submission" date="2020-12" db="EMBL/GenBank/DDBJ databases">
        <title>Snuella sp. nov., isolated from sediment in Incheon.</title>
        <authorList>
            <person name="Kim W."/>
        </authorList>
    </citation>
    <scope>NUCLEOTIDE SEQUENCE</scope>
    <source>
        <strain evidence="11">CAU 1569</strain>
    </source>
</reference>
<dbReference type="InterPro" id="IPR017846">
    <property type="entry name" value="Nict_dMeBzImd_PRibTrfase_bact"/>
</dbReference>
<keyword evidence="7 10" id="KW-0808">Transferase</keyword>
<dbReference type="InterPro" id="IPR003200">
    <property type="entry name" value="Nict_dMeBzImd_PRibTrfase"/>
</dbReference>
<evidence type="ECO:0000256" key="2">
    <source>
        <dbReference type="ARBA" id="ARBA00007110"/>
    </source>
</evidence>
<dbReference type="SUPFAM" id="SSF52733">
    <property type="entry name" value="Nicotinate mononucleotide:5,6-dimethylbenzimidazole phosphoribosyltransferase (CobT)"/>
    <property type="match status" value="1"/>
</dbReference>
<comment type="caution">
    <text evidence="11">The sequence shown here is derived from an EMBL/GenBank/DDBJ whole genome shotgun (WGS) entry which is preliminary data.</text>
</comment>
<dbReference type="CDD" id="cd02439">
    <property type="entry name" value="DMB-PRT_CobT"/>
    <property type="match status" value="1"/>
</dbReference>
<dbReference type="UniPathway" id="UPA00061">
    <property type="reaction ID" value="UER00516"/>
</dbReference>
<evidence type="ECO:0000256" key="3">
    <source>
        <dbReference type="ARBA" id="ARBA00011991"/>
    </source>
</evidence>
<dbReference type="PANTHER" id="PTHR43463:SF1">
    <property type="entry name" value="NICOTINATE-NUCLEOTIDE--DIMETHYLBENZIMIDAZOLE PHOSPHORIBOSYLTRANSFERASE"/>
    <property type="match status" value="1"/>
</dbReference>
<dbReference type="GO" id="GO:0009236">
    <property type="term" value="P:cobalamin biosynthetic process"/>
    <property type="evidence" value="ECO:0007669"/>
    <property type="project" value="UniProtKB-UniRule"/>
</dbReference>
<evidence type="ECO:0000256" key="1">
    <source>
        <dbReference type="ARBA" id="ARBA00005049"/>
    </source>
</evidence>
<dbReference type="PANTHER" id="PTHR43463">
    <property type="entry name" value="NICOTINATE-NUCLEOTIDE--DIMETHYLBENZIMIDAZOLE PHOSPHORIBOSYLTRANSFERASE"/>
    <property type="match status" value="1"/>
</dbReference>
<dbReference type="Gene3D" id="3.40.50.10210">
    <property type="match status" value="1"/>
</dbReference>
<comment type="catalytic activity">
    <reaction evidence="9 10">
        <text>5,6-dimethylbenzimidazole + nicotinate beta-D-ribonucleotide = alpha-ribazole 5'-phosphate + nicotinate + H(+)</text>
        <dbReference type="Rhea" id="RHEA:11196"/>
        <dbReference type="ChEBI" id="CHEBI:15378"/>
        <dbReference type="ChEBI" id="CHEBI:15890"/>
        <dbReference type="ChEBI" id="CHEBI:32544"/>
        <dbReference type="ChEBI" id="CHEBI:57502"/>
        <dbReference type="ChEBI" id="CHEBI:57918"/>
        <dbReference type="EC" id="2.4.2.21"/>
    </reaction>
</comment>
<dbReference type="Pfam" id="PF02277">
    <property type="entry name" value="DBI_PRT"/>
    <property type="match status" value="1"/>
</dbReference>
<dbReference type="Proteomes" id="UP000610931">
    <property type="component" value="Unassembled WGS sequence"/>
</dbReference>
<comment type="similarity">
    <text evidence="2 10">Belongs to the CobT family.</text>
</comment>
<evidence type="ECO:0000313" key="12">
    <source>
        <dbReference type="Proteomes" id="UP000610931"/>
    </source>
</evidence>
<evidence type="ECO:0000256" key="7">
    <source>
        <dbReference type="ARBA" id="ARBA00022679"/>
    </source>
</evidence>
<dbReference type="AlphaFoldDB" id="A0A8J7IUT5"/>
<dbReference type="RefSeq" id="WP_199113298.1">
    <property type="nucleotide sequence ID" value="NZ_JAELVQ010000002.1"/>
</dbReference>
<accession>A0A8J7IUT5</accession>
<dbReference type="GO" id="GO:0008939">
    <property type="term" value="F:nicotinate-nucleotide-dimethylbenzimidazole phosphoribosyltransferase activity"/>
    <property type="evidence" value="ECO:0007669"/>
    <property type="project" value="UniProtKB-UniRule"/>
</dbReference>
<protein>
    <recommendedName>
        <fullName evidence="4 10">Nicotinate-nucleotide--dimethylbenzimidazole phosphoribosyltransferase</fullName>
        <shortName evidence="10">NN:DBI PRT</shortName>
        <ecNumber evidence="3 10">2.4.2.21</ecNumber>
    </recommendedName>
    <alternativeName>
        <fullName evidence="8 10">N(1)-alpha-phosphoribosyltransferase</fullName>
    </alternativeName>
</protein>
<feature type="active site" description="Proton acceptor" evidence="10">
    <location>
        <position position="308"/>
    </location>
</feature>
<keyword evidence="5 10" id="KW-0169">Cobalamin biosynthesis</keyword>
<evidence type="ECO:0000256" key="10">
    <source>
        <dbReference type="HAMAP-Rule" id="MF_00230"/>
    </source>
</evidence>